<evidence type="ECO:0000256" key="5">
    <source>
        <dbReference type="ARBA" id="ARBA00022989"/>
    </source>
</evidence>
<organism evidence="9 10">
    <name type="scientific">Cohnella zeiphila</name>
    <dbReference type="NCBI Taxonomy" id="2761120"/>
    <lineage>
        <taxon>Bacteria</taxon>
        <taxon>Bacillati</taxon>
        <taxon>Bacillota</taxon>
        <taxon>Bacilli</taxon>
        <taxon>Bacillales</taxon>
        <taxon>Paenibacillaceae</taxon>
        <taxon>Cohnella</taxon>
    </lineage>
</organism>
<dbReference type="InterPro" id="IPR050445">
    <property type="entry name" value="Bact_polysacc_biosynth/exp"/>
</dbReference>
<dbReference type="GO" id="GO:0004713">
    <property type="term" value="F:protein tyrosine kinase activity"/>
    <property type="evidence" value="ECO:0007669"/>
    <property type="project" value="TreeGrafter"/>
</dbReference>
<dbReference type="PANTHER" id="PTHR32309">
    <property type="entry name" value="TYROSINE-PROTEIN KINASE"/>
    <property type="match status" value="1"/>
</dbReference>
<dbReference type="Proteomes" id="UP000564644">
    <property type="component" value="Unassembled WGS sequence"/>
</dbReference>
<evidence type="ECO:0000256" key="6">
    <source>
        <dbReference type="ARBA" id="ARBA00023136"/>
    </source>
</evidence>
<reference evidence="9 10" key="1">
    <citation type="submission" date="2020-08" db="EMBL/GenBank/DDBJ databases">
        <title>Cohnella phylogeny.</title>
        <authorList>
            <person name="Dunlap C."/>
        </authorList>
    </citation>
    <scope>NUCLEOTIDE SEQUENCE [LARGE SCALE GENOMIC DNA]</scope>
    <source>
        <strain evidence="9 10">CBP 2801</strain>
    </source>
</reference>
<comment type="subcellular location">
    <subcellularLocation>
        <location evidence="1">Cell membrane</location>
        <topology evidence="1">Multi-pass membrane protein</topology>
    </subcellularLocation>
</comment>
<comment type="similarity">
    <text evidence="2">Belongs to the CpsC/CapA family.</text>
</comment>
<keyword evidence="10" id="KW-1185">Reference proteome</keyword>
<keyword evidence="6 7" id="KW-0472">Membrane</keyword>
<proteinExistence type="inferred from homology"/>
<dbReference type="EMBL" id="JACJVO010000024">
    <property type="protein sequence ID" value="MBB6733069.1"/>
    <property type="molecule type" value="Genomic_DNA"/>
</dbReference>
<protein>
    <recommendedName>
        <fullName evidence="8">Polysaccharide chain length determinant N-terminal domain-containing protein</fullName>
    </recommendedName>
</protein>
<evidence type="ECO:0000256" key="4">
    <source>
        <dbReference type="ARBA" id="ARBA00022692"/>
    </source>
</evidence>
<keyword evidence="3" id="KW-1003">Cell membrane</keyword>
<sequence>MGFQILNSIRKHMITFALTVICFVAIGFGLNTVMSPQYEAKATLVANFAPTDSNSDNKYNEILANQMLTKSYEEMIQSLYIAQIVKTDLSSSLSVTELLSKIQVKTDPGALLLSIYVRDGTPKGAVDIANAFAQSFADHAATIMNNANVTILDLASYENSLDPVSPQKTFNLAICLFIGMFAGSSFSLLLDKRKAVRTKKAAAYVLNS</sequence>
<name>A0A7X0SNC7_9BACL</name>
<evidence type="ECO:0000256" key="2">
    <source>
        <dbReference type="ARBA" id="ARBA00006683"/>
    </source>
</evidence>
<dbReference type="RefSeq" id="WP_185130728.1">
    <property type="nucleotide sequence ID" value="NZ_JACJVO010000024.1"/>
</dbReference>
<dbReference type="InterPro" id="IPR003856">
    <property type="entry name" value="LPS_length_determ_N"/>
</dbReference>
<keyword evidence="5 7" id="KW-1133">Transmembrane helix</keyword>
<dbReference type="AlphaFoldDB" id="A0A7X0SNC7"/>
<dbReference type="Pfam" id="PF02706">
    <property type="entry name" value="Wzz"/>
    <property type="match status" value="1"/>
</dbReference>
<accession>A0A7X0SNC7</accession>
<feature type="domain" description="Polysaccharide chain length determinant N-terminal" evidence="8">
    <location>
        <begin position="4"/>
        <end position="87"/>
    </location>
</feature>
<evidence type="ECO:0000256" key="1">
    <source>
        <dbReference type="ARBA" id="ARBA00004651"/>
    </source>
</evidence>
<evidence type="ECO:0000259" key="8">
    <source>
        <dbReference type="Pfam" id="PF02706"/>
    </source>
</evidence>
<evidence type="ECO:0000256" key="3">
    <source>
        <dbReference type="ARBA" id="ARBA00022475"/>
    </source>
</evidence>
<dbReference type="GO" id="GO:0005886">
    <property type="term" value="C:plasma membrane"/>
    <property type="evidence" value="ECO:0007669"/>
    <property type="project" value="UniProtKB-SubCell"/>
</dbReference>
<comment type="caution">
    <text evidence="9">The sequence shown here is derived from an EMBL/GenBank/DDBJ whole genome shotgun (WGS) entry which is preliminary data.</text>
</comment>
<dbReference type="PANTHER" id="PTHR32309:SF13">
    <property type="entry name" value="FERRIC ENTEROBACTIN TRANSPORT PROTEIN FEPE"/>
    <property type="match status" value="1"/>
</dbReference>
<feature type="transmembrane region" description="Helical" evidence="7">
    <location>
        <begin position="170"/>
        <end position="190"/>
    </location>
</feature>
<evidence type="ECO:0000256" key="7">
    <source>
        <dbReference type="SAM" id="Phobius"/>
    </source>
</evidence>
<keyword evidence="4 7" id="KW-0812">Transmembrane</keyword>
<evidence type="ECO:0000313" key="10">
    <source>
        <dbReference type="Proteomes" id="UP000564644"/>
    </source>
</evidence>
<evidence type="ECO:0000313" key="9">
    <source>
        <dbReference type="EMBL" id="MBB6733069.1"/>
    </source>
</evidence>
<gene>
    <name evidence="9" type="ORF">H7C18_19305</name>
</gene>
<feature type="transmembrane region" description="Helical" evidence="7">
    <location>
        <begin position="12"/>
        <end position="30"/>
    </location>
</feature>